<organism evidence="2">
    <name type="scientific">Heterosigma akashiwo</name>
    <name type="common">Chromophytic alga</name>
    <name type="synonym">Heterosigma carterae</name>
    <dbReference type="NCBI Taxonomy" id="2829"/>
    <lineage>
        <taxon>Eukaryota</taxon>
        <taxon>Sar</taxon>
        <taxon>Stramenopiles</taxon>
        <taxon>Ochrophyta</taxon>
        <taxon>Raphidophyceae</taxon>
        <taxon>Chattonellales</taxon>
        <taxon>Chattonellaceae</taxon>
        <taxon>Heterosigma</taxon>
    </lineage>
</organism>
<evidence type="ECO:0000256" key="1">
    <source>
        <dbReference type="SAM" id="Phobius"/>
    </source>
</evidence>
<evidence type="ECO:0000313" key="2">
    <source>
        <dbReference type="EMBL" id="CAE0633380.1"/>
    </source>
</evidence>
<feature type="transmembrane region" description="Helical" evidence="1">
    <location>
        <begin position="79"/>
        <end position="97"/>
    </location>
</feature>
<proteinExistence type="predicted"/>
<dbReference type="AlphaFoldDB" id="A0A6V1MJD5"/>
<keyword evidence="1" id="KW-0812">Transmembrane</keyword>
<keyword evidence="1" id="KW-1133">Transmembrane helix</keyword>
<accession>A0A6V1MJD5</accession>
<reference evidence="2" key="1">
    <citation type="submission" date="2021-01" db="EMBL/GenBank/DDBJ databases">
        <authorList>
            <person name="Corre E."/>
            <person name="Pelletier E."/>
            <person name="Niang G."/>
            <person name="Scheremetjew M."/>
            <person name="Finn R."/>
            <person name="Kale V."/>
            <person name="Holt S."/>
            <person name="Cochrane G."/>
            <person name="Meng A."/>
            <person name="Brown T."/>
            <person name="Cohen L."/>
        </authorList>
    </citation>
    <scope>NUCLEOTIDE SEQUENCE</scope>
    <source>
        <strain evidence="2">CCMP3107</strain>
    </source>
</reference>
<name>A0A6V1MJD5_HETAK</name>
<sequence length="156" mass="18063">MHYVRSCKSPCELCAWLTLFLAALVAWDVAPEYNFMIGVFGLIAVRADDARLVSYMALTVPLLVIADISYFFLADLSGFSFWICFVMFFIKIMWTYFSARFMLELDGTYLAFFDCFRRTAHYWHSQKHEILESVHFAVDSRNVGSSTVKPDEIQSM</sequence>
<keyword evidence="1" id="KW-0472">Membrane</keyword>
<protein>
    <submittedName>
        <fullName evidence="2">Uncharacterized protein</fullName>
    </submittedName>
</protein>
<feature type="transmembrane region" description="Helical" evidence="1">
    <location>
        <begin position="52"/>
        <end position="73"/>
    </location>
</feature>
<gene>
    <name evidence="2" type="ORF">HAKA00212_LOCUS12093</name>
</gene>
<dbReference type="EMBL" id="HBIU01026151">
    <property type="protein sequence ID" value="CAE0633380.1"/>
    <property type="molecule type" value="Transcribed_RNA"/>
</dbReference>